<gene>
    <name evidence="1" type="primary">35</name>
    <name evidence="1" type="ORF">PBI_BRAHMS_35</name>
</gene>
<accession>A0A3G2KAA1</accession>
<proteinExistence type="predicted"/>
<sequence>MNKINHNDSLDFINSVEHIAHHMTTEELQELDSTKIALQAIETVDNCVDAIRFIELAITAHGYEIRYIVAEGYDYGQFEVLSDLEHALEMIREDLLED</sequence>
<protein>
    <submittedName>
        <fullName evidence="1">Uncharacterized protein</fullName>
    </submittedName>
</protein>
<organism evidence="1 2">
    <name type="scientific">Microbacterium phage Brahms</name>
    <dbReference type="NCBI Taxonomy" id="2419973"/>
    <lineage>
        <taxon>Viruses</taxon>
        <taxon>Duplodnaviria</taxon>
        <taxon>Heunggongvirae</taxon>
        <taxon>Uroviricota</taxon>
        <taxon>Caudoviricetes</taxon>
        <taxon>Armstrongvirus</taxon>
        <taxon>Armstrongvirus armstrong</taxon>
    </lineage>
</organism>
<reference evidence="1 2" key="1">
    <citation type="submission" date="2018-09" db="EMBL/GenBank/DDBJ databases">
        <authorList>
            <person name="Fryberger R.B."/>
            <person name="Stoner T.H."/>
            <person name="Garlena R.A."/>
            <person name="Russell D.A."/>
            <person name="Pope W.H."/>
            <person name="Jacobs-Sera D."/>
            <person name="Hatfull G.F."/>
        </authorList>
    </citation>
    <scope>NUCLEOTIDE SEQUENCE [LARGE SCALE GENOMIC DNA]</scope>
</reference>
<dbReference type="EMBL" id="MH834602">
    <property type="protein sequence ID" value="AYN55906.1"/>
    <property type="molecule type" value="Genomic_DNA"/>
</dbReference>
<evidence type="ECO:0000313" key="1">
    <source>
        <dbReference type="EMBL" id="AYN55906.1"/>
    </source>
</evidence>
<dbReference type="Proteomes" id="UP000279098">
    <property type="component" value="Genome"/>
</dbReference>
<evidence type="ECO:0000313" key="2">
    <source>
        <dbReference type="Proteomes" id="UP000279098"/>
    </source>
</evidence>
<name>A0A3G2KAA1_9CAUD</name>